<keyword evidence="1" id="KW-0614">Plasmid</keyword>
<dbReference type="EMBL" id="CP104972">
    <property type="protein sequence ID" value="UXN59083.1"/>
    <property type="molecule type" value="Genomic_DNA"/>
</dbReference>
<dbReference type="EC" id="2.7.7.65" evidence="1"/>
<evidence type="ECO:0000313" key="1">
    <source>
        <dbReference type="EMBL" id="UXN59083.1"/>
    </source>
</evidence>
<sequence>MDSGELLTGIIRTLGLTALVVLGYSWVIRKFSGGLTKGAAVGVLFALGGIISMNDPIRFAPGVIYDGRTALLALAYPYGGPIGTLITLAVMAVYRIWIGGIGSLSGVIGMVATALIGFACTLIPVRKLKIGPARSLLIGIAASTSLAAITLLPHEIMMTLVGIPLVTVIIANIAGVILLGEFLEREKSRQRIMRALEHEASVDPLTKLQNRRAFDQAALRAMNDNRSKSHQCSLVMIDIDHFKAINDRWGHDAGDTVLADVAAIIRKKVRITDVVVRYGGEEIVLLLTNTPQSAAIELAESVRSQIEQTQFESGEESLGVTISAGVASLSDRFHDMDAVMKAADRALYRAKSGGRNRVEIAL</sequence>
<gene>
    <name evidence="1" type="ORF">N8E88_09420</name>
</gene>
<accession>A0ACD4CZV1</accession>
<evidence type="ECO:0000313" key="2">
    <source>
        <dbReference type="Proteomes" id="UP001061991"/>
    </source>
</evidence>
<reference evidence="1" key="1">
    <citation type="submission" date="2022-09" db="EMBL/GenBank/DDBJ databases">
        <title>Interaction between co-microsymbionts with complementary sets of symbiotic genes in legume-rhizobium systems.</title>
        <authorList>
            <person name="Safronova V."/>
            <person name="Sazanova A."/>
            <person name="Afonin A."/>
            <person name="Chirak E."/>
        </authorList>
    </citation>
    <scope>NUCLEOTIDE SEQUENCE</scope>
    <source>
        <strain evidence="1">A18/3m</strain>
    </source>
</reference>
<dbReference type="Proteomes" id="UP001061991">
    <property type="component" value="Plasmid p_unnamed1"/>
</dbReference>
<keyword evidence="1" id="KW-0548">Nucleotidyltransferase</keyword>
<keyword evidence="2" id="KW-1185">Reference proteome</keyword>
<name>A0ACD4CZV1_9HYPH</name>
<keyword evidence="1" id="KW-0808">Transferase</keyword>
<geneLocation type="plasmid" evidence="1 2">
    <name>p_unnamed1</name>
</geneLocation>
<protein>
    <submittedName>
        <fullName evidence="1">Diguanylate cyclase</fullName>
        <ecNumber evidence="1">2.7.7.65</ecNumber>
    </submittedName>
</protein>
<proteinExistence type="predicted"/>
<organism evidence="1 2">
    <name type="scientific">Phyllobacterium zundukense</name>
    <dbReference type="NCBI Taxonomy" id="1867719"/>
    <lineage>
        <taxon>Bacteria</taxon>
        <taxon>Pseudomonadati</taxon>
        <taxon>Pseudomonadota</taxon>
        <taxon>Alphaproteobacteria</taxon>
        <taxon>Hyphomicrobiales</taxon>
        <taxon>Phyllobacteriaceae</taxon>
        <taxon>Phyllobacterium</taxon>
    </lineage>
</organism>